<dbReference type="PANTHER" id="PTHR30026:SF20">
    <property type="entry name" value="OUTER MEMBRANE PROTEIN TOLC"/>
    <property type="match status" value="1"/>
</dbReference>
<keyword evidence="7" id="KW-0998">Cell outer membrane</keyword>
<comment type="similarity">
    <text evidence="2">Belongs to the outer membrane factor (OMF) (TC 1.B.17) family.</text>
</comment>
<dbReference type="Proteomes" id="UP001139125">
    <property type="component" value="Unassembled WGS sequence"/>
</dbReference>
<evidence type="ECO:0000256" key="3">
    <source>
        <dbReference type="ARBA" id="ARBA00022448"/>
    </source>
</evidence>
<comment type="caution">
    <text evidence="8">The sequence shown here is derived from an EMBL/GenBank/DDBJ whole genome shotgun (WGS) entry which is preliminary data.</text>
</comment>
<keyword evidence="9" id="KW-1185">Reference proteome</keyword>
<accession>A0A9X2L3G7</accession>
<evidence type="ECO:0000256" key="1">
    <source>
        <dbReference type="ARBA" id="ARBA00004442"/>
    </source>
</evidence>
<gene>
    <name evidence="8" type="ORF">NM125_08285</name>
</gene>
<dbReference type="GO" id="GO:0009279">
    <property type="term" value="C:cell outer membrane"/>
    <property type="evidence" value="ECO:0007669"/>
    <property type="project" value="UniProtKB-SubCell"/>
</dbReference>
<evidence type="ECO:0000313" key="9">
    <source>
        <dbReference type="Proteomes" id="UP001139125"/>
    </source>
</evidence>
<dbReference type="PANTHER" id="PTHR30026">
    <property type="entry name" value="OUTER MEMBRANE PROTEIN TOLC"/>
    <property type="match status" value="1"/>
</dbReference>
<protein>
    <submittedName>
        <fullName evidence="8">TolC family protein</fullName>
    </submittedName>
</protein>
<evidence type="ECO:0000256" key="6">
    <source>
        <dbReference type="ARBA" id="ARBA00023136"/>
    </source>
</evidence>
<evidence type="ECO:0000313" key="8">
    <source>
        <dbReference type="EMBL" id="MCP9291577.1"/>
    </source>
</evidence>
<dbReference type="Gene3D" id="1.20.1600.10">
    <property type="entry name" value="Outer membrane efflux proteins (OEP)"/>
    <property type="match status" value="1"/>
</dbReference>
<dbReference type="EMBL" id="JANDBC010000001">
    <property type="protein sequence ID" value="MCP9291577.1"/>
    <property type="molecule type" value="Genomic_DNA"/>
</dbReference>
<dbReference type="Pfam" id="PF02321">
    <property type="entry name" value="OEP"/>
    <property type="match status" value="2"/>
</dbReference>
<evidence type="ECO:0000256" key="4">
    <source>
        <dbReference type="ARBA" id="ARBA00022452"/>
    </source>
</evidence>
<dbReference type="InterPro" id="IPR051906">
    <property type="entry name" value="TolC-like"/>
</dbReference>
<organism evidence="8 9">
    <name type="scientific">Gracilimonas sediminicola</name>
    <dbReference type="NCBI Taxonomy" id="2952158"/>
    <lineage>
        <taxon>Bacteria</taxon>
        <taxon>Pseudomonadati</taxon>
        <taxon>Balneolota</taxon>
        <taxon>Balneolia</taxon>
        <taxon>Balneolales</taxon>
        <taxon>Balneolaceae</taxon>
        <taxon>Gracilimonas</taxon>
    </lineage>
</organism>
<sequence>MNKRFFGFLIITLAFFSSELEAQSQRTLTLEESIEIAKQNSPLARAATFELVSAKWRYKSFRADLLPSLDLDGDIPSYSRAITANRLDDGSTTYQEESQSQSSVNLSINQNIMPTGGRLSLSSGINRLILFDGGINGENIYRWQSTPLVATYFQPLFQFNSLKWRNKIEPLRYQIAQKQYVEDMEDLAFNVTQSFFDFLLAKINVEVAEFNVTVNDSIYNISQGRYQVGSIAENDLLQSELALRNAETSLTTANLNFQRAEENFKALLGIPDETEVEVIIPEEAPDLNIDVDKALELARENNSTSLEFELSEIQANQSYDQARKEAGFSASLQASYGLNQTAEDFSEVYSDPQNRQFFTVGFQIPIFNWGKNTAEIQAARNQQAATANTIAYQKLQFDLSVRSTVREFSQLRSQVELAETSDVIADRRYEVAKNRYLIGKIDVTNLFIAQNEKDSARRSYIQALRNYWTGYYNLRRLTLYNFEQGRPIVLDTDI</sequence>
<dbReference type="SUPFAM" id="SSF56954">
    <property type="entry name" value="Outer membrane efflux proteins (OEP)"/>
    <property type="match status" value="1"/>
</dbReference>
<dbReference type="AlphaFoldDB" id="A0A9X2L3G7"/>
<evidence type="ECO:0000256" key="2">
    <source>
        <dbReference type="ARBA" id="ARBA00007613"/>
    </source>
</evidence>
<dbReference type="GO" id="GO:0015288">
    <property type="term" value="F:porin activity"/>
    <property type="evidence" value="ECO:0007669"/>
    <property type="project" value="TreeGrafter"/>
</dbReference>
<evidence type="ECO:0000256" key="7">
    <source>
        <dbReference type="ARBA" id="ARBA00023237"/>
    </source>
</evidence>
<dbReference type="GO" id="GO:0015562">
    <property type="term" value="F:efflux transmembrane transporter activity"/>
    <property type="evidence" value="ECO:0007669"/>
    <property type="project" value="InterPro"/>
</dbReference>
<keyword evidence="3" id="KW-0813">Transport</keyword>
<proteinExistence type="inferred from homology"/>
<dbReference type="GO" id="GO:1990281">
    <property type="term" value="C:efflux pump complex"/>
    <property type="evidence" value="ECO:0007669"/>
    <property type="project" value="TreeGrafter"/>
</dbReference>
<comment type="subcellular location">
    <subcellularLocation>
        <location evidence="1">Cell outer membrane</location>
    </subcellularLocation>
</comment>
<keyword evidence="5" id="KW-0812">Transmembrane</keyword>
<dbReference type="InterPro" id="IPR003423">
    <property type="entry name" value="OMP_efflux"/>
</dbReference>
<keyword evidence="6" id="KW-0472">Membrane</keyword>
<name>A0A9X2L3G7_9BACT</name>
<reference evidence="8" key="1">
    <citation type="submission" date="2022-06" db="EMBL/GenBank/DDBJ databases">
        <title>Gracilimonas sp. CAU 1638 isolated from sea sediment.</title>
        <authorList>
            <person name="Kim W."/>
        </authorList>
    </citation>
    <scope>NUCLEOTIDE SEQUENCE</scope>
    <source>
        <strain evidence="8">CAU 1638</strain>
    </source>
</reference>
<dbReference type="RefSeq" id="WP_255134441.1">
    <property type="nucleotide sequence ID" value="NZ_JANDBC010000001.1"/>
</dbReference>
<keyword evidence="4" id="KW-1134">Transmembrane beta strand</keyword>
<evidence type="ECO:0000256" key="5">
    <source>
        <dbReference type="ARBA" id="ARBA00022692"/>
    </source>
</evidence>